<sequence>MKAKNWLSWIQKTGLYLIICCLLFFSIVPQAWAADLENGEKVFQANCVGCHVNGGNIIRRGKNLKLKALQKNGYADVEAIASIVTNGKANMSAYKDRLTQQEIENVAAYVLAQAEKGWQQ</sequence>
<keyword evidence="8 10" id="KW-0408">Iron</keyword>
<evidence type="ECO:0000256" key="8">
    <source>
        <dbReference type="ARBA" id="ARBA00023004"/>
    </source>
</evidence>
<comment type="similarity">
    <text evidence="2">Belongs to the cytochrome c family. PetJ subfamily.</text>
</comment>
<keyword evidence="11" id="KW-0732">Signal</keyword>
<dbReference type="NCBIfam" id="NF045930">
    <property type="entry name" value="Cytc6PetJCyano"/>
    <property type="match status" value="1"/>
</dbReference>
<evidence type="ECO:0000256" key="10">
    <source>
        <dbReference type="PROSITE-ProRule" id="PRU00433"/>
    </source>
</evidence>
<dbReference type="InterPro" id="IPR009056">
    <property type="entry name" value="Cyt_c-like_dom"/>
</dbReference>
<proteinExistence type="inferred from homology"/>
<keyword evidence="14" id="KW-1185">Reference proteome</keyword>
<organism evidence="13 14">
    <name type="scientific">Floridaenema aerugineum BLCC-F46</name>
    <dbReference type="NCBI Taxonomy" id="3153654"/>
    <lineage>
        <taxon>Bacteria</taxon>
        <taxon>Bacillati</taxon>
        <taxon>Cyanobacteriota</taxon>
        <taxon>Cyanophyceae</taxon>
        <taxon>Oscillatoriophycideae</taxon>
        <taxon>Aerosakkonematales</taxon>
        <taxon>Aerosakkonemataceae</taxon>
        <taxon>Floridanema</taxon>
        <taxon>Floridanema aerugineum</taxon>
    </lineage>
</organism>
<dbReference type="InterPro" id="IPR036909">
    <property type="entry name" value="Cyt_c-like_dom_sf"/>
</dbReference>
<evidence type="ECO:0000256" key="5">
    <source>
        <dbReference type="ARBA" id="ARBA00022617"/>
    </source>
</evidence>
<keyword evidence="5 10" id="KW-0349">Heme</keyword>
<evidence type="ECO:0000259" key="12">
    <source>
        <dbReference type="PROSITE" id="PS51007"/>
    </source>
</evidence>
<dbReference type="InterPro" id="IPR008168">
    <property type="entry name" value="Cyt_C_IC"/>
</dbReference>
<accession>A0ABV4X5E1</accession>
<evidence type="ECO:0000256" key="9">
    <source>
        <dbReference type="ARBA" id="ARBA00023078"/>
    </source>
</evidence>
<keyword evidence="9" id="KW-0793">Thylakoid</keyword>
<dbReference type="PANTHER" id="PTHR34688">
    <property type="entry name" value="CYTOCHROME C6, CHLOROPLASTIC"/>
    <property type="match status" value="1"/>
</dbReference>
<keyword evidence="4" id="KW-0602">Photosynthesis</keyword>
<feature type="domain" description="Cytochrome c" evidence="12">
    <location>
        <begin position="34"/>
        <end position="114"/>
    </location>
</feature>
<dbReference type="PRINTS" id="PR00605">
    <property type="entry name" value="CYTCHROMECIC"/>
</dbReference>
<evidence type="ECO:0000313" key="14">
    <source>
        <dbReference type="Proteomes" id="UP001576774"/>
    </source>
</evidence>
<comment type="caution">
    <text evidence="13">The sequence shown here is derived from an EMBL/GenBank/DDBJ whole genome shotgun (WGS) entry which is preliminary data.</text>
</comment>
<dbReference type="Gene3D" id="1.10.760.10">
    <property type="entry name" value="Cytochrome c-like domain"/>
    <property type="match status" value="1"/>
</dbReference>
<evidence type="ECO:0000256" key="2">
    <source>
        <dbReference type="ARBA" id="ARBA00009650"/>
    </source>
</evidence>
<feature type="chain" id="PRO_5045218348" evidence="11">
    <location>
        <begin position="34"/>
        <end position="120"/>
    </location>
</feature>
<dbReference type="EMBL" id="JBHFNQ010000108">
    <property type="protein sequence ID" value="MFB2878010.1"/>
    <property type="molecule type" value="Genomic_DNA"/>
</dbReference>
<evidence type="ECO:0000256" key="7">
    <source>
        <dbReference type="ARBA" id="ARBA00022982"/>
    </source>
</evidence>
<dbReference type="PANTHER" id="PTHR34688:SF2">
    <property type="entry name" value="CYTOCHROME C6, CHLOROPLASTIC"/>
    <property type="match status" value="1"/>
</dbReference>
<reference evidence="13 14" key="1">
    <citation type="submission" date="2024-09" db="EMBL/GenBank/DDBJ databases">
        <title>Floridaenema gen nov. (Aerosakkonemataceae, Aerosakkonematales ord. nov., Cyanobacteria) from benthic tropical and subtropical fresh waters, with the description of four new species.</title>
        <authorList>
            <person name="Moretto J.A."/>
            <person name="Berthold D.E."/>
            <person name="Lefler F.W."/>
            <person name="Huang I.-S."/>
            <person name="Laughinghouse H. IV."/>
        </authorList>
    </citation>
    <scope>NUCLEOTIDE SEQUENCE [LARGE SCALE GENOMIC DNA]</scope>
    <source>
        <strain evidence="13 14">BLCC-F46</strain>
    </source>
</reference>
<evidence type="ECO:0000256" key="6">
    <source>
        <dbReference type="ARBA" id="ARBA00022723"/>
    </source>
</evidence>
<keyword evidence="3" id="KW-0813">Transport</keyword>
<keyword evidence="6 10" id="KW-0479">Metal-binding</keyword>
<name>A0ABV4X5E1_9CYAN</name>
<comment type="subcellular location">
    <subcellularLocation>
        <location evidence="1">Cellular thylakoid lumen</location>
    </subcellularLocation>
</comment>
<dbReference type="InterPro" id="IPR023655">
    <property type="entry name" value="Cyt_C6"/>
</dbReference>
<dbReference type="Pfam" id="PF13442">
    <property type="entry name" value="Cytochrome_CBB3"/>
    <property type="match status" value="1"/>
</dbReference>
<dbReference type="SUPFAM" id="SSF46626">
    <property type="entry name" value="Cytochrome c"/>
    <property type="match status" value="1"/>
</dbReference>
<dbReference type="RefSeq" id="WP_413271096.1">
    <property type="nucleotide sequence ID" value="NZ_JBHFNQ010000108.1"/>
</dbReference>
<evidence type="ECO:0000313" key="13">
    <source>
        <dbReference type="EMBL" id="MFB2878010.1"/>
    </source>
</evidence>
<dbReference type="Proteomes" id="UP001576774">
    <property type="component" value="Unassembled WGS sequence"/>
</dbReference>
<dbReference type="PROSITE" id="PS51007">
    <property type="entry name" value="CYTC"/>
    <property type="match status" value="1"/>
</dbReference>
<protein>
    <submittedName>
        <fullName evidence="13">Cytochrome c6 PetJ</fullName>
    </submittedName>
</protein>
<evidence type="ECO:0000256" key="3">
    <source>
        <dbReference type="ARBA" id="ARBA00022448"/>
    </source>
</evidence>
<evidence type="ECO:0000256" key="4">
    <source>
        <dbReference type="ARBA" id="ARBA00022531"/>
    </source>
</evidence>
<evidence type="ECO:0000256" key="1">
    <source>
        <dbReference type="ARBA" id="ARBA00004518"/>
    </source>
</evidence>
<gene>
    <name evidence="13" type="primary">petJ</name>
    <name evidence="13" type="ORF">ACE1CC_14255</name>
</gene>
<feature type="signal peptide" evidence="11">
    <location>
        <begin position="1"/>
        <end position="33"/>
    </location>
</feature>
<keyword evidence="7" id="KW-0249">Electron transport</keyword>
<evidence type="ECO:0000256" key="11">
    <source>
        <dbReference type="SAM" id="SignalP"/>
    </source>
</evidence>